<proteinExistence type="predicted"/>
<sequence>MLLALLRRKLKLNLPADGRTLLKTPTKVGFEIQSALGGQYWYRGIENALQTYFQDVVPQVNTFSMQVFLDGLPLFKSSARQLWPILIKVEELPEAAMMLVGLFCGHSKPDNVEGYLRPLVLEINDLQRRGLQFGDKTVQLKLRMIVADSPARCFAKVVDAELRTDAEFRSRADKEHHKSWRSLLEELEGFDMVVANIGDGDGGNGSSSNRDLRKEHHGWLGCDSSHFNQYSSETRTQQEHRE</sequence>
<protein>
    <submittedName>
        <fullName evidence="1">Uncharacterized protein</fullName>
    </submittedName>
</protein>
<organism evidence="1 2">
    <name type="scientific">Anopheles epiroticus</name>
    <dbReference type="NCBI Taxonomy" id="199890"/>
    <lineage>
        <taxon>Eukaryota</taxon>
        <taxon>Metazoa</taxon>
        <taxon>Ecdysozoa</taxon>
        <taxon>Arthropoda</taxon>
        <taxon>Hexapoda</taxon>
        <taxon>Insecta</taxon>
        <taxon>Pterygota</taxon>
        <taxon>Neoptera</taxon>
        <taxon>Endopterygota</taxon>
        <taxon>Diptera</taxon>
        <taxon>Nematocera</taxon>
        <taxon>Culicoidea</taxon>
        <taxon>Culicidae</taxon>
        <taxon>Anophelinae</taxon>
        <taxon>Anopheles</taxon>
    </lineage>
</organism>
<evidence type="ECO:0000313" key="2">
    <source>
        <dbReference type="Proteomes" id="UP000075885"/>
    </source>
</evidence>
<dbReference type="Proteomes" id="UP000075885">
    <property type="component" value="Unassembled WGS sequence"/>
</dbReference>
<dbReference type="VEuPathDB" id="VectorBase:AEPI011383"/>
<dbReference type="PANTHER" id="PTHR33053">
    <property type="entry name" value="PROTEIN, PUTATIVE-RELATED"/>
    <property type="match status" value="1"/>
</dbReference>
<evidence type="ECO:0000313" key="1">
    <source>
        <dbReference type="EnsemblMetazoa" id="AEPI011383-PA"/>
    </source>
</evidence>
<reference evidence="1" key="2">
    <citation type="submission" date="2020-05" db="UniProtKB">
        <authorList>
            <consortium name="EnsemblMetazoa"/>
        </authorList>
    </citation>
    <scope>IDENTIFICATION</scope>
    <source>
        <strain evidence="1">Epiroticus2</strain>
    </source>
</reference>
<name>A0A182PWP6_9DIPT</name>
<dbReference type="EnsemblMetazoa" id="AEPI011383-RA">
    <property type="protein sequence ID" value="AEPI011383-PA"/>
    <property type="gene ID" value="AEPI011383"/>
</dbReference>
<dbReference type="AlphaFoldDB" id="A0A182PWP6"/>
<accession>A0A182PWP6</accession>
<dbReference type="STRING" id="199890.A0A182PWP6"/>
<keyword evidence="2" id="KW-1185">Reference proteome</keyword>
<reference evidence="2" key="1">
    <citation type="submission" date="2013-03" db="EMBL/GenBank/DDBJ databases">
        <title>The Genome Sequence of Anopheles epiroticus epiroticus2.</title>
        <authorList>
            <consortium name="The Broad Institute Genomics Platform"/>
            <person name="Neafsey D.E."/>
            <person name="Howell P."/>
            <person name="Walker B."/>
            <person name="Young S.K."/>
            <person name="Zeng Q."/>
            <person name="Gargeya S."/>
            <person name="Fitzgerald M."/>
            <person name="Haas B."/>
            <person name="Abouelleil A."/>
            <person name="Allen A.W."/>
            <person name="Alvarado L."/>
            <person name="Arachchi H.M."/>
            <person name="Berlin A.M."/>
            <person name="Chapman S.B."/>
            <person name="Gainer-Dewar J."/>
            <person name="Goldberg J."/>
            <person name="Griggs A."/>
            <person name="Gujja S."/>
            <person name="Hansen M."/>
            <person name="Howarth C."/>
            <person name="Imamovic A."/>
            <person name="Ireland A."/>
            <person name="Larimer J."/>
            <person name="McCowan C."/>
            <person name="Murphy C."/>
            <person name="Pearson M."/>
            <person name="Poon T.W."/>
            <person name="Priest M."/>
            <person name="Roberts A."/>
            <person name="Saif S."/>
            <person name="Shea T."/>
            <person name="Sisk P."/>
            <person name="Sykes S."/>
            <person name="Wortman J."/>
            <person name="Nusbaum C."/>
            <person name="Birren B."/>
        </authorList>
    </citation>
    <scope>NUCLEOTIDE SEQUENCE [LARGE SCALE GENOMIC DNA]</scope>
    <source>
        <strain evidence="2">Epiroticus2</strain>
    </source>
</reference>
<dbReference type="PANTHER" id="PTHR33053:SF9">
    <property type="entry name" value="AGAP000105-PA"/>
    <property type="match status" value="1"/>
</dbReference>